<dbReference type="OrthoDB" id="5401332at2759"/>
<dbReference type="GO" id="GO:0005935">
    <property type="term" value="C:cellular bud neck"/>
    <property type="evidence" value="ECO:0007669"/>
    <property type="project" value="TreeGrafter"/>
</dbReference>
<keyword evidence="2" id="KW-1133">Transmembrane helix</keyword>
<name>A0A6A5W6W3_9PLEO</name>
<dbReference type="Proteomes" id="UP000799779">
    <property type="component" value="Unassembled WGS sequence"/>
</dbReference>
<evidence type="ECO:0000313" key="4">
    <source>
        <dbReference type="Proteomes" id="UP000799779"/>
    </source>
</evidence>
<dbReference type="AlphaFoldDB" id="A0A6A5W6W3"/>
<keyword evidence="2" id="KW-0472">Membrane</keyword>
<dbReference type="EMBL" id="ML977610">
    <property type="protein sequence ID" value="KAF1997680.1"/>
    <property type="molecule type" value="Genomic_DNA"/>
</dbReference>
<evidence type="ECO:0000313" key="3">
    <source>
        <dbReference type="EMBL" id="KAF1997680.1"/>
    </source>
</evidence>
<keyword evidence="4" id="KW-1185">Reference proteome</keyword>
<protein>
    <recommendedName>
        <fullName evidence="5">Fibroin-3 related protein</fullName>
    </recommendedName>
</protein>
<sequence length="475" mass="51393">MPSLMVALAHRNALDDAKDTLGSWSKCMAKSYCKWPVIVAIIIGGLIVLSVVFCIARCVCCGAEVACCCFKCCSCCSPGRRKAKEGHKRMDSAGAPIFPPPIASNNRPVNEQYQSHAAPTTHGTTTDRPQFATFDTPSKPTKPINEDALPAMPSWGDARETHVEEEVVPEKKGDLELNRLDQNGSMNGGMAGAAAVGAARRSPGPGRLPMDRNPTNDSYGFPPGYQNNQPRNGTPLGVLQQQQMAGPRRMGTPQGMGVPRMGTPQGMGNPQRMGTPQRGPPGQFADPYNQQQDGYRGASPVHAVSPVYGAGAGPGLAREQQYNQSTLANDYTQNSQYDRHSPVDNYNTAYNAPPAQSPPPRQYSPPQQYHQQQLQQPQGPPSPMSPYGAQDHDHGNHQGMQNSYAPLANARSPSPHYAPTESSRYEDSVAPSYHTTAPAYPGQQTYQAFQPPVELPSQQYSNIARKPVDGSWKEI</sequence>
<proteinExistence type="predicted"/>
<dbReference type="PANTHER" id="PTHR40018:SF1">
    <property type="entry name" value="[PSI+] INDUCTION PROTEIN 2"/>
    <property type="match status" value="1"/>
</dbReference>
<evidence type="ECO:0000256" key="1">
    <source>
        <dbReference type="SAM" id="MobiDB-lite"/>
    </source>
</evidence>
<organism evidence="3 4">
    <name type="scientific">Amniculicola lignicola CBS 123094</name>
    <dbReference type="NCBI Taxonomy" id="1392246"/>
    <lineage>
        <taxon>Eukaryota</taxon>
        <taxon>Fungi</taxon>
        <taxon>Dikarya</taxon>
        <taxon>Ascomycota</taxon>
        <taxon>Pezizomycotina</taxon>
        <taxon>Dothideomycetes</taxon>
        <taxon>Pleosporomycetidae</taxon>
        <taxon>Pleosporales</taxon>
        <taxon>Amniculicolaceae</taxon>
        <taxon>Amniculicola</taxon>
    </lineage>
</organism>
<feature type="compositionally biased region" description="Low complexity" evidence="1">
    <location>
        <begin position="364"/>
        <end position="377"/>
    </location>
</feature>
<keyword evidence="2" id="KW-0812">Transmembrane</keyword>
<evidence type="ECO:0000256" key="2">
    <source>
        <dbReference type="SAM" id="Phobius"/>
    </source>
</evidence>
<feature type="compositionally biased region" description="Polar residues" evidence="1">
    <location>
        <begin position="116"/>
        <end position="139"/>
    </location>
</feature>
<feature type="transmembrane region" description="Helical" evidence="2">
    <location>
        <begin position="35"/>
        <end position="53"/>
    </location>
</feature>
<reference evidence="3" key="1">
    <citation type="journal article" date="2020" name="Stud. Mycol.">
        <title>101 Dothideomycetes genomes: a test case for predicting lifestyles and emergence of pathogens.</title>
        <authorList>
            <person name="Haridas S."/>
            <person name="Albert R."/>
            <person name="Binder M."/>
            <person name="Bloem J."/>
            <person name="Labutti K."/>
            <person name="Salamov A."/>
            <person name="Andreopoulos B."/>
            <person name="Baker S."/>
            <person name="Barry K."/>
            <person name="Bills G."/>
            <person name="Bluhm B."/>
            <person name="Cannon C."/>
            <person name="Castanera R."/>
            <person name="Culley D."/>
            <person name="Daum C."/>
            <person name="Ezra D."/>
            <person name="Gonzalez J."/>
            <person name="Henrissat B."/>
            <person name="Kuo A."/>
            <person name="Liang C."/>
            <person name="Lipzen A."/>
            <person name="Lutzoni F."/>
            <person name="Magnuson J."/>
            <person name="Mondo S."/>
            <person name="Nolan M."/>
            <person name="Ohm R."/>
            <person name="Pangilinan J."/>
            <person name="Park H.-J."/>
            <person name="Ramirez L."/>
            <person name="Alfaro M."/>
            <person name="Sun H."/>
            <person name="Tritt A."/>
            <person name="Yoshinaga Y."/>
            <person name="Zwiers L.-H."/>
            <person name="Turgeon B."/>
            <person name="Goodwin S."/>
            <person name="Spatafora J."/>
            <person name="Crous P."/>
            <person name="Grigoriev I."/>
        </authorList>
    </citation>
    <scope>NUCLEOTIDE SEQUENCE</scope>
    <source>
        <strain evidence="3">CBS 123094</strain>
    </source>
</reference>
<accession>A0A6A5W6W3</accession>
<feature type="compositionally biased region" description="Polar residues" evidence="1">
    <location>
        <begin position="320"/>
        <end position="336"/>
    </location>
</feature>
<dbReference type="InterPro" id="IPR037504">
    <property type="entry name" value="PSI_induc_2"/>
</dbReference>
<dbReference type="PANTHER" id="PTHR40018">
    <property type="entry name" value="[PSI+] INDUCTION PROTEIN 2"/>
    <property type="match status" value="1"/>
</dbReference>
<feature type="region of interest" description="Disordered" evidence="1">
    <location>
        <begin position="116"/>
        <end position="145"/>
    </location>
</feature>
<feature type="region of interest" description="Disordered" evidence="1">
    <location>
        <begin position="198"/>
        <end position="475"/>
    </location>
</feature>
<evidence type="ECO:0008006" key="5">
    <source>
        <dbReference type="Google" id="ProtNLM"/>
    </source>
</evidence>
<dbReference type="GO" id="GO:0005886">
    <property type="term" value="C:plasma membrane"/>
    <property type="evidence" value="ECO:0007669"/>
    <property type="project" value="TreeGrafter"/>
</dbReference>
<feature type="compositionally biased region" description="Basic and acidic residues" evidence="1">
    <location>
        <begin position="466"/>
        <end position="475"/>
    </location>
</feature>
<gene>
    <name evidence="3" type="ORF">P154DRAFT_524564</name>
</gene>